<reference evidence="3 4" key="1">
    <citation type="submission" date="2018-08" db="EMBL/GenBank/DDBJ databases">
        <title>Horizontal acquisition of hydrogen conversion ability and other habitat adaptations in Hydrogenovibrio crunogenus strains.</title>
        <authorList>
            <person name="Gonnella G."/>
            <person name="Adam N."/>
            <person name="Perner M."/>
        </authorList>
    </citation>
    <scope>NUCLEOTIDE SEQUENCE [LARGE SCALE GENOMIC DNA]</scope>
    <source>
        <strain evidence="3 4">SP-41</strain>
    </source>
</reference>
<dbReference type="Proteomes" id="UP000296201">
    <property type="component" value="Chromosome"/>
</dbReference>
<dbReference type="PROSITE" id="PS52050">
    <property type="entry name" value="WYL"/>
    <property type="match status" value="1"/>
</dbReference>
<dbReference type="RefSeq" id="WP_223260893.1">
    <property type="nucleotide sequence ID" value="NZ_CP032096.1"/>
</dbReference>
<evidence type="ECO:0000313" key="4">
    <source>
        <dbReference type="Proteomes" id="UP000296201"/>
    </source>
</evidence>
<dbReference type="PANTHER" id="PTHR34580:SF1">
    <property type="entry name" value="PROTEIN PAFC"/>
    <property type="match status" value="1"/>
</dbReference>
<feature type="domain" description="WCX" evidence="2">
    <location>
        <begin position="252"/>
        <end position="326"/>
    </location>
</feature>
<dbReference type="EMBL" id="CP032096">
    <property type="protein sequence ID" value="QBZ84177.1"/>
    <property type="molecule type" value="Genomic_DNA"/>
</dbReference>
<proteinExistence type="predicted"/>
<evidence type="ECO:0000259" key="2">
    <source>
        <dbReference type="Pfam" id="PF25583"/>
    </source>
</evidence>
<sequence>MNHETVLRLITLLQLIPNSPRSSNTWTLKQKLIEEGFAPSDRTLQRDLEKLSLGFPIECDDSKKPYKWSLHNDYSNRLPEMDNASALTWALAEEYLTGLLPQVAVDKLKNQFEHAHQILDVQSKNSFSQWRQTVKAIPNGKALIPAEIESDIWQVVTEALLEKKALEVEYLSRKKNKVKSFSVHPIGMVVKHSITYLVAMIKDYDDIRQLALHRIKKATLTESNARTIENFSIDEYINSGAFGYSIEEKETELNALIEPSVAWVLEETPVSHQQELIFEPKMNLFKLKATVPDNDETLWWLMGFGSKVEVVSPKCWREKIYNHALAIVERAQ</sequence>
<organism evidence="3 4">
    <name type="scientific">Hydrogenovibrio crunogenus</name>
    <dbReference type="NCBI Taxonomy" id="39765"/>
    <lineage>
        <taxon>Bacteria</taxon>
        <taxon>Pseudomonadati</taxon>
        <taxon>Pseudomonadota</taxon>
        <taxon>Gammaproteobacteria</taxon>
        <taxon>Thiotrichales</taxon>
        <taxon>Piscirickettsiaceae</taxon>
        <taxon>Hydrogenovibrio</taxon>
    </lineage>
</organism>
<evidence type="ECO:0000313" key="3">
    <source>
        <dbReference type="EMBL" id="QBZ84177.1"/>
    </source>
</evidence>
<feature type="domain" description="WYL" evidence="1">
    <location>
        <begin position="152"/>
        <end position="219"/>
    </location>
</feature>
<gene>
    <name evidence="3" type="ORF">GHNINEIG_02252</name>
</gene>
<dbReference type="PANTHER" id="PTHR34580">
    <property type="match status" value="1"/>
</dbReference>
<dbReference type="InterPro" id="IPR026881">
    <property type="entry name" value="WYL_dom"/>
</dbReference>
<dbReference type="Pfam" id="PF13280">
    <property type="entry name" value="WYL"/>
    <property type="match status" value="1"/>
</dbReference>
<accession>A0A4P7P226</accession>
<keyword evidence="4" id="KW-1185">Reference proteome</keyword>
<name>A0A4P7P226_9GAMM</name>
<dbReference type="InterPro" id="IPR057727">
    <property type="entry name" value="WCX_dom"/>
</dbReference>
<dbReference type="InterPro" id="IPR051534">
    <property type="entry name" value="CBASS_pafABC_assoc_protein"/>
</dbReference>
<evidence type="ECO:0000259" key="1">
    <source>
        <dbReference type="Pfam" id="PF13280"/>
    </source>
</evidence>
<dbReference type="AlphaFoldDB" id="A0A4P7P226"/>
<dbReference type="Pfam" id="PF25583">
    <property type="entry name" value="WCX"/>
    <property type="match status" value="1"/>
</dbReference>
<protein>
    <submittedName>
        <fullName evidence="3">WYL domain-containing transcriptional regulator</fullName>
    </submittedName>
</protein>